<dbReference type="PANTHER" id="PTHR47968:SF75">
    <property type="entry name" value="CENTROMERE-ASSOCIATED PROTEIN E"/>
    <property type="match status" value="1"/>
</dbReference>
<evidence type="ECO:0000313" key="9">
    <source>
        <dbReference type="Proteomes" id="UP000245783"/>
    </source>
</evidence>
<dbReference type="OrthoDB" id="3176171at2759"/>
<dbReference type="GO" id="GO:0008017">
    <property type="term" value="F:microtubule binding"/>
    <property type="evidence" value="ECO:0007669"/>
    <property type="project" value="InterPro"/>
</dbReference>
<dbReference type="PROSITE" id="PS50067">
    <property type="entry name" value="KINESIN_MOTOR_2"/>
    <property type="match status" value="1"/>
</dbReference>
<protein>
    <recommendedName>
        <fullName evidence="6">Kinesin-like protein</fullName>
    </recommendedName>
</protein>
<evidence type="ECO:0000256" key="2">
    <source>
        <dbReference type="ARBA" id="ARBA00022840"/>
    </source>
</evidence>
<evidence type="ECO:0000256" key="5">
    <source>
        <dbReference type="PROSITE-ProRule" id="PRU00283"/>
    </source>
</evidence>
<dbReference type="Proteomes" id="UP000245783">
    <property type="component" value="Unassembled WGS sequence"/>
</dbReference>
<organism evidence="8 9">
    <name type="scientific">Ceraceosorus guamensis</name>
    <dbReference type="NCBI Taxonomy" id="1522189"/>
    <lineage>
        <taxon>Eukaryota</taxon>
        <taxon>Fungi</taxon>
        <taxon>Dikarya</taxon>
        <taxon>Basidiomycota</taxon>
        <taxon>Ustilaginomycotina</taxon>
        <taxon>Exobasidiomycetes</taxon>
        <taxon>Ceraceosorales</taxon>
        <taxon>Ceraceosoraceae</taxon>
        <taxon>Ceraceosorus</taxon>
    </lineage>
</organism>
<dbReference type="GO" id="GO:0003777">
    <property type="term" value="F:microtubule motor activity"/>
    <property type="evidence" value="ECO:0007669"/>
    <property type="project" value="InterPro"/>
</dbReference>
<gene>
    <name evidence="8" type="ORF">IE81DRAFT_290539</name>
</gene>
<sequence>MAASPSNSELDGSSTYNFCFDSLVTPEASTDVMYEQHISPLVTAAVQGYNGTVFAYGQTGSGKTHTMSGSKEEPGVISRAVDEVWRGVESDDSREFLLRVSYLEIYNETLRDLLAPLPARVKSGSLQDGGDDTRPASPTKALRIIEGPSRVQVVGLREDIVTSPEDVLSLLEAGQRHRHQAATDWNERSSRSHCVFTITIESRDKQVHGSEVRISQLNLIDLAGSERAASSQDRRKEGAFINKSLLTLGTVIAKLSEASASQHIPYRDSKLTRLLQNSLGGNARVAVVCTLSPLKEHAVESLSTLKFGRRCKMVTTRA</sequence>
<dbReference type="STRING" id="1522189.A0A316VXI7"/>
<reference evidence="8 9" key="1">
    <citation type="journal article" date="2018" name="Mol. Biol. Evol.">
        <title>Broad Genomic Sampling Reveals a Smut Pathogenic Ancestry of the Fungal Clade Ustilaginomycotina.</title>
        <authorList>
            <person name="Kijpornyongpan T."/>
            <person name="Mondo S.J."/>
            <person name="Barry K."/>
            <person name="Sandor L."/>
            <person name="Lee J."/>
            <person name="Lipzen A."/>
            <person name="Pangilinan J."/>
            <person name="LaButti K."/>
            <person name="Hainaut M."/>
            <person name="Henrissat B."/>
            <person name="Grigoriev I.V."/>
            <person name="Spatafora J.W."/>
            <person name="Aime M.C."/>
        </authorList>
    </citation>
    <scope>NUCLEOTIDE SEQUENCE [LARGE SCALE GENOMIC DNA]</scope>
    <source>
        <strain evidence="8 9">MCA 4658</strain>
    </source>
</reference>
<feature type="binding site" evidence="5">
    <location>
        <begin position="57"/>
        <end position="64"/>
    </location>
    <ligand>
        <name>ATP</name>
        <dbReference type="ChEBI" id="CHEBI:30616"/>
    </ligand>
</feature>
<comment type="similarity">
    <text evidence="5 6">Belongs to the TRAFAC class myosin-kinesin ATPase superfamily. Kinesin family.</text>
</comment>
<dbReference type="Gene3D" id="3.40.850.10">
    <property type="entry name" value="Kinesin motor domain"/>
    <property type="match status" value="1"/>
</dbReference>
<dbReference type="GO" id="GO:0007018">
    <property type="term" value="P:microtubule-based movement"/>
    <property type="evidence" value="ECO:0007669"/>
    <property type="project" value="InterPro"/>
</dbReference>
<dbReference type="InParanoid" id="A0A316VXI7"/>
<evidence type="ECO:0000256" key="3">
    <source>
        <dbReference type="ARBA" id="ARBA00023054"/>
    </source>
</evidence>
<keyword evidence="3" id="KW-0175">Coiled coil</keyword>
<dbReference type="PANTHER" id="PTHR47968">
    <property type="entry name" value="CENTROMERE PROTEIN E"/>
    <property type="match status" value="1"/>
</dbReference>
<feature type="non-terminal residue" evidence="8">
    <location>
        <position position="318"/>
    </location>
</feature>
<dbReference type="GO" id="GO:0005874">
    <property type="term" value="C:microtubule"/>
    <property type="evidence" value="ECO:0007669"/>
    <property type="project" value="UniProtKB-KW"/>
</dbReference>
<dbReference type="AlphaFoldDB" id="A0A316VXI7"/>
<evidence type="ECO:0000313" key="8">
    <source>
        <dbReference type="EMBL" id="PWN42336.1"/>
    </source>
</evidence>
<keyword evidence="2 5" id="KW-0067">ATP-binding</keyword>
<dbReference type="InterPro" id="IPR036961">
    <property type="entry name" value="Kinesin_motor_dom_sf"/>
</dbReference>
<keyword evidence="9" id="KW-1185">Reference proteome</keyword>
<dbReference type="InterPro" id="IPR001752">
    <property type="entry name" value="Kinesin_motor_dom"/>
</dbReference>
<dbReference type="GeneID" id="37033724"/>
<accession>A0A316VXI7</accession>
<dbReference type="RefSeq" id="XP_025369496.1">
    <property type="nucleotide sequence ID" value="XM_025511854.1"/>
</dbReference>
<dbReference type="InterPro" id="IPR019821">
    <property type="entry name" value="Kinesin_motor_CS"/>
</dbReference>
<keyword evidence="4 5" id="KW-0505">Motor protein</keyword>
<dbReference type="PRINTS" id="PR00380">
    <property type="entry name" value="KINESINHEAVY"/>
</dbReference>
<evidence type="ECO:0000256" key="1">
    <source>
        <dbReference type="ARBA" id="ARBA00022741"/>
    </source>
</evidence>
<dbReference type="EMBL" id="KZ819381">
    <property type="protein sequence ID" value="PWN42336.1"/>
    <property type="molecule type" value="Genomic_DNA"/>
</dbReference>
<dbReference type="SUPFAM" id="SSF52540">
    <property type="entry name" value="P-loop containing nucleoside triphosphate hydrolases"/>
    <property type="match status" value="1"/>
</dbReference>
<dbReference type="GO" id="GO:0005524">
    <property type="term" value="F:ATP binding"/>
    <property type="evidence" value="ECO:0007669"/>
    <property type="project" value="UniProtKB-UniRule"/>
</dbReference>
<dbReference type="InterPro" id="IPR027640">
    <property type="entry name" value="Kinesin-like_fam"/>
</dbReference>
<feature type="domain" description="Kinesin motor" evidence="7">
    <location>
        <begin position="1"/>
        <end position="314"/>
    </location>
</feature>
<keyword evidence="1 5" id="KW-0547">Nucleotide-binding</keyword>
<dbReference type="PROSITE" id="PS00411">
    <property type="entry name" value="KINESIN_MOTOR_1"/>
    <property type="match status" value="1"/>
</dbReference>
<evidence type="ECO:0000256" key="4">
    <source>
        <dbReference type="ARBA" id="ARBA00023175"/>
    </source>
</evidence>
<name>A0A316VXI7_9BASI</name>
<proteinExistence type="inferred from homology"/>
<evidence type="ECO:0000256" key="6">
    <source>
        <dbReference type="RuleBase" id="RU000394"/>
    </source>
</evidence>
<evidence type="ECO:0000259" key="7">
    <source>
        <dbReference type="PROSITE" id="PS50067"/>
    </source>
</evidence>
<keyword evidence="6" id="KW-0493">Microtubule</keyword>
<dbReference type="InterPro" id="IPR027417">
    <property type="entry name" value="P-loop_NTPase"/>
</dbReference>
<dbReference type="SMART" id="SM00129">
    <property type="entry name" value="KISc"/>
    <property type="match status" value="1"/>
</dbReference>
<dbReference type="Pfam" id="PF00225">
    <property type="entry name" value="Kinesin"/>
    <property type="match status" value="1"/>
</dbReference>